<dbReference type="Proteomes" id="UP000260943">
    <property type="component" value="Unassembled WGS sequence"/>
</dbReference>
<protein>
    <submittedName>
        <fullName evidence="2">VOC family protein</fullName>
    </submittedName>
</protein>
<gene>
    <name evidence="2" type="ORF">DXC81_03130</name>
</gene>
<reference evidence="2 3" key="1">
    <citation type="submission" date="2018-08" db="EMBL/GenBank/DDBJ databases">
        <title>A genome reference for cultivated species of the human gut microbiota.</title>
        <authorList>
            <person name="Zou Y."/>
            <person name="Xue W."/>
            <person name="Luo G."/>
        </authorList>
    </citation>
    <scope>NUCLEOTIDE SEQUENCE [LARGE SCALE GENOMIC DNA]</scope>
    <source>
        <strain evidence="2 3">TF08-14</strain>
    </source>
</reference>
<evidence type="ECO:0000313" key="2">
    <source>
        <dbReference type="EMBL" id="RGL11272.1"/>
    </source>
</evidence>
<dbReference type="InterPro" id="IPR037523">
    <property type="entry name" value="VOC_core"/>
</dbReference>
<evidence type="ECO:0000313" key="3">
    <source>
        <dbReference type="Proteomes" id="UP000260943"/>
    </source>
</evidence>
<comment type="caution">
    <text evidence="2">The sequence shown here is derived from an EMBL/GenBank/DDBJ whole genome shotgun (WGS) entry which is preliminary data.</text>
</comment>
<dbReference type="RefSeq" id="WP_009141010.1">
    <property type="nucleotide sequence ID" value="NZ_CABKQG010000002.1"/>
</dbReference>
<dbReference type="SUPFAM" id="SSF54593">
    <property type="entry name" value="Glyoxalase/Bleomycin resistance protein/Dihydroxybiphenyl dioxygenase"/>
    <property type="match status" value="1"/>
</dbReference>
<dbReference type="AlphaFoldDB" id="A0A3E4QVR1"/>
<organism evidence="2 3">
    <name type="scientific">Collinsella tanakaei</name>
    <dbReference type="NCBI Taxonomy" id="626935"/>
    <lineage>
        <taxon>Bacteria</taxon>
        <taxon>Bacillati</taxon>
        <taxon>Actinomycetota</taxon>
        <taxon>Coriobacteriia</taxon>
        <taxon>Coriobacteriales</taxon>
        <taxon>Coriobacteriaceae</taxon>
        <taxon>Collinsella</taxon>
    </lineage>
</organism>
<dbReference type="InterPro" id="IPR029068">
    <property type="entry name" value="Glyas_Bleomycin-R_OHBP_Dase"/>
</dbReference>
<feature type="domain" description="VOC" evidence="1">
    <location>
        <begin position="12"/>
        <end position="121"/>
    </location>
</feature>
<dbReference type="GeneID" id="62758708"/>
<dbReference type="Gene3D" id="3.10.180.10">
    <property type="entry name" value="2,3-Dihydroxybiphenyl 1,2-Dioxygenase, domain 1"/>
    <property type="match status" value="1"/>
</dbReference>
<evidence type="ECO:0000259" key="1">
    <source>
        <dbReference type="PROSITE" id="PS51819"/>
    </source>
</evidence>
<name>A0A3E4QVR1_9ACTN</name>
<dbReference type="PROSITE" id="PS51819">
    <property type="entry name" value="VOC"/>
    <property type="match status" value="1"/>
</dbReference>
<dbReference type="EMBL" id="QSRJ01000003">
    <property type="protein sequence ID" value="RGL11272.1"/>
    <property type="molecule type" value="Genomic_DNA"/>
</dbReference>
<proteinExistence type="predicted"/>
<accession>A0A3E4QVR1</accession>
<sequence length="121" mass="13615">MSENPVELFDMHIAHVGINAENPEQAKRIAERFSVLMGLPVNEVPVSFFSDTLVETMKQNGRGTHGHIGFAVNDIVAAEKWFSDRGFEINEESRALYEDGSTKLVYFKEEIGGFAIHLCRE</sequence>